<dbReference type="GO" id="GO:0016757">
    <property type="term" value="F:glycosyltransferase activity"/>
    <property type="evidence" value="ECO:0007669"/>
    <property type="project" value="TreeGrafter"/>
</dbReference>
<dbReference type="EMBL" id="DSTT01000005">
    <property type="protein sequence ID" value="HFK23811.1"/>
    <property type="molecule type" value="Genomic_DNA"/>
</dbReference>
<dbReference type="PANTHER" id="PTHR46401:SF2">
    <property type="entry name" value="GLYCOSYLTRANSFERASE WBBK-RELATED"/>
    <property type="match status" value="1"/>
</dbReference>
<keyword evidence="1" id="KW-0808">Transferase</keyword>
<protein>
    <recommendedName>
        <fullName evidence="2">Glycosyltransferase subfamily 4-like N-terminal domain-containing protein</fullName>
    </recommendedName>
</protein>
<dbReference type="Pfam" id="PF13692">
    <property type="entry name" value="Glyco_trans_1_4"/>
    <property type="match status" value="1"/>
</dbReference>
<dbReference type="AlphaFoldDB" id="A0A7C3J677"/>
<organism evidence="3">
    <name type="scientific">candidate division WOR-3 bacterium</name>
    <dbReference type="NCBI Taxonomy" id="2052148"/>
    <lineage>
        <taxon>Bacteria</taxon>
        <taxon>Bacteria division WOR-3</taxon>
    </lineage>
</organism>
<proteinExistence type="predicted"/>
<dbReference type="InterPro" id="IPR028098">
    <property type="entry name" value="Glyco_trans_4-like_N"/>
</dbReference>
<name>A0A7C3J677_UNCW3</name>
<comment type="caution">
    <text evidence="3">The sequence shown here is derived from an EMBL/GenBank/DDBJ whole genome shotgun (WGS) entry which is preliminary data.</text>
</comment>
<sequence length="366" mass="44274">MKKIFILTFSDVKNDSRILRYLQSVEKNYDLFLLGNGNFTNKKVHYIDINYKLNRKNKSIFDFLYYNFYLRFKTYITVKNVRPDIVHANDFETFLPSYFAFINKKDSIIYDSHEIWCERAGVRKNILTRIFNYLEYLLEKRLIKKIKYFVTVSNSIKNYFEEKYQTKNIFVVRNFPYLNSYSEFEKTIFDFIKNEKRIKFVYIGPISSERNIPFLLEVFKNFEKDYHLTLIGKNLLKLSDSQNIKIFDNIEEKKVIPTLKLFDIGVHPLKTNNLNHKFSLPNKIFQYMASSLAIFVYENVETLKIVERCNNGFTADFSERKNVLEKLERFKKVDLKKLKENSYKNFIEFYNWEREKIVYLNILKNL</sequence>
<evidence type="ECO:0000256" key="1">
    <source>
        <dbReference type="ARBA" id="ARBA00022679"/>
    </source>
</evidence>
<dbReference type="PANTHER" id="PTHR46401">
    <property type="entry name" value="GLYCOSYLTRANSFERASE WBBK-RELATED"/>
    <property type="match status" value="1"/>
</dbReference>
<gene>
    <name evidence="3" type="ORF">ENS15_04075</name>
</gene>
<dbReference type="Pfam" id="PF13439">
    <property type="entry name" value="Glyco_transf_4"/>
    <property type="match status" value="1"/>
</dbReference>
<dbReference type="SUPFAM" id="SSF53756">
    <property type="entry name" value="UDP-Glycosyltransferase/glycogen phosphorylase"/>
    <property type="match status" value="1"/>
</dbReference>
<dbReference type="Gene3D" id="3.40.50.2000">
    <property type="entry name" value="Glycogen Phosphorylase B"/>
    <property type="match status" value="2"/>
</dbReference>
<evidence type="ECO:0000259" key="2">
    <source>
        <dbReference type="Pfam" id="PF13439"/>
    </source>
</evidence>
<dbReference type="GO" id="GO:0009103">
    <property type="term" value="P:lipopolysaccharide biosynthetic process"/>
    <property type="evidence" value="ECO:0007669"/>
    <property type="project" value="TreeGrafter"/>
</dbReference>
<evidence type="ECO:0000313" key="3">
    <source>
        <dbReference type="EMBL" id="HFK23811.1"/>
    </source>
</evidence>
<feature type="domain" description="Glycosyltransferase subfamily 4-like N-terminal" evidence="2">
    <location>
        <begin position="50"/>
        <end position="174"/>
    </location>
</feature>
<accession>A0A7C3J677</accession>
<reference evidence="3" key="1">
    <citation type="journal article" date="2020" name="mSystems">
        <title>Genome- and Community-Level Interaction Insights into Carbon Utilization and Element Cycling Functions of Hydrothermarchaeota in Hydrothermal Sediment.</title>
        <authorList>
            <person name="Zhou Z."/>
            <person name="Liu Y."/>
            <person name="Xu W."/>
            <person name="Pan J."/>
            <person name="Luo Z.H."/>
            <person name="Li M."/>
        </authorList>
    </citation>
    <scope>NUCLEOTIDE SEQUENCE [LARGE SCALE GENOMIC DNA]</scope>
    <source>
        <strain evidence="3">SpSt-464</strain>
    </source>
</reference>